<dbReference type="GO" id="GO:0044772">
    <property type="term" value="P:mitotic cell cycle phase transition"/>
    <property type="evidence" value="ECO:0007669"/>
    <property type="project" value="InterPro"/>
</dbReference>
<comment type="caution">
    <text evidence="9">The sequence shown here is derived from an EMBL/GenBank/DDBJ whole genome shotgun (WGS) entry which is preliminary data.</text>
</comment>
<dbReference type="SMART" id="SM00385">
    <property type="entry name" value="CYCLIN"/>
    <property type="match status" value="2"/>
</dbReference>
<feature type="compositionally biased region" description="Basic and acidic residues" evidence="6">
    <location>
        <begin position="154"/>
        <end position="173"/>
    </location>
</feature>
<dbReference type="PIRSF" id="PIRSF001771">
    <property type="entry name" value="Cyclin_A_B_D_E"/>
    <property type="match status" value="1"/>
</dbReference>
<evidence type="ECO:0000256" key="4">
    <source>
        <dbReference type="ARBA" id="ARBA00023306"/>
    </source>
</evidence>
<dbReference type="PROSITE" id="PS00292">
    <property type="entry name" value="CYCLINS"/>
    <property type="match status" value="1"/>
</dbReference>
<proteinExistence type="inferred from homology"/>
<feature type="compositionally biased region" description="Polar residues" evidence="6">
    <location>
        <begin position="1"/>
        <end position="19"/>
    </location>
</feature>
<keyword evidence="4" id="KW-0131">Cell cycle</keyword>
<feature type="region of interest" description="Disordered" evidence="6">
    <location>
        <begin position="1"/>
        <end position="173"/>
    </location>
</feature>
<reference evidence="9 10" key="1">
    <citation type="submission" date="2023-10" db="EMBL/GenBank/DDBJ databases">
        <title>Draft genome sequence of Xylaria bambusicola isolate GMP-LS, the root and basal stem rot pathogen of sugarcane in Indonesia.</title>
        <authorList>
            <person name="Selvaraj P."/>
            <person name="Muralishankar V."/>
            <person name="Muruganantham S."/>
            <person name="Sp S."/>
            <person name="Haryani S."/>
            <person name="Lau K.J.X."/>
            <person name="Naqvi N.I."/>
        </authorList>
    </citation>
    <scope>NUCLEOTIDE SEQUENCE [LARGE SCALE GENOMIC DNA]</scope>
    <source>
        <strain evidence="9">GMP-LS</strain>
    </source>
</reference>
<sequence length="487" mass="54531">MSSRIATNENDENTTSTRLTRAKAAALDANSAQPTKQPLQSKRSAVNANPTTGRRRPALGDVSNVGKSDAVEGKKPLGGKTGLVSKASTGPTGVQKATTRPASARALLNAKETKKAEVKRTGSGSGAIGAGSQKRKIASTTTTVKTDVLAEENEPSRKRPHTSENEPKKHIVKESKAVKVEQVEEYVEPQVQAVEHEYPAGVKDLDSEDLDDPLMAAEYANEIFEYLRDLEVKSIPNPNYMDHQDEIGWRTRGILIDWLVEVHTRFHLLPETLFLAINIIDRFLSKKVVQLDRLQLVGITAMFIASKYEEVLSPHVANFKHVADDGFTEDEILSAERFILGTLNYDLSYPNPMNFLRRISKADNYDIQTRTIGKYLMEISLLDHRFMAYRPSHIAAAAMYLARLIFDRGEWDETIAYYSGYTEDEIEPVFELMVDYLARPVCHEAFYKKYASKKFIKASLVTRSWAKQSAPLFGIHDTQLSLDELFS</sequence>
<dbReference type="InterPro" id="IPR036915">
    <property type="entry name" value="Cyclin-like_sf"/>
</dbReference>
<dbReference type="Gene3D" id="1.10.472.10">
    <property type="entry name" value="Cyclin-like"/>
    <property type="match status" value="2"/>
</dbReference>
<dbReference type="SUPFAM" id="SSF47954">
    <property type="entry name" value="Cyclin-like"/>
    <property type="match status" value="2"/>
</dbReference>
<dbReference type="Proteomes" id="UP001305414">
    <property type="component" value="Unassembled WGS sequence"/>
</dbReference>
<dbReference type="FunFam" id="1.10.472.10:FF:000005">
    <property type="entry name" value="G2/mitotic-specific cyclin B"/>
    <property type="match status" value="1"/>
</dbReference>
<dbReference type="InterPro" id="IPR048258">
    <property type="entry name" value="Cyclins_cyclin-box"/>
</dbReference>
<dbReference type="InterPro" id="IPR039361">
    <property type="entry name" value="Cyclin"/>
</dbReference>
<dbReference type="Pfam" id="PF02984">
    <property type="entry name" value="Cyclin_C"/>
    <property type="match status" value="1"/>
</dbReference>
<dbReference type="SMART" id="SM01332">
    <property type="entry name" value="Cyclin_C"/>
    <property type="match status" value="1"/>
</dbReference>
<protein>
    <recommendedName>
        <fullName evidence="11">Cyclin N-terminal domain-containing protein</fullName>
    </recommendedName>
</protein>
<dbReference type="InterPro" id="IPR046965">
    <property type="entry name" value="Cyclin_A/B-like"/>
</dbReference>
<feature type="compositionally biased region" description="Basic and acidic residues" evidence="6">
    <location>
        <begin position="111"/>
        <end position="120"/>
    </location>
</feature>
<keyword evidence="10" id="KW-1185">Reference proteome</keyword>
<evidence type="ECO:0000313" key="10">
    <source>
        <dbReference type="Proteomes" id="UP001305414"/>
    </source>
</evidence>
<dbReference type="AlphaFoldDB" id="A0AAN7ZD11"/>
<comment type="similarity">
    <text evidence="1">Belongs to the cyclin family. Cyclin AB subfamily.</text>
</comment>
<dbReference type="CDD" id="cd20568">
    <property type="entry name" value="CYCLIN_CLBs_yeast_rpt1"/>
    <property type="match status" value="1"/>
</dbReference>
<evidence type="ECO:0000259" key="7">
    <source>
        <dbReference type="SMART" id="SM00385"/>
    </source>
</evidence>
<dbReference type="InterPro" id="IPR004367">
    <property type="entry name" value="Cyclin_C-dom"/>
</dbReference>
<dbReference type="CDD" id="cd20512">
    <property type="entry name" value="CYCLIN_CLBs_yeast_rpt2"/>
    <property type="match status" value="1"/>
</dbReference>
<accession>A0AAN7ZD11</accession>
<dbReference type="GO" id="GO:0051301">
    <property type="term" value="P:cell division"/>
    <property type="evidence" value="ECO:0007669"/>
    <property type="project" value="UniProtKB-KW"/>
</dbReference>
<organism evidence="9 10">
    <name type="scientific">Xylaria bambusicola</name>
    <dbReference type="NCBI Taxonomy" id="326684"/>
    <lineage>
        <taxon>Eukaryota</taxon>
        <taxon>Fungi</taxon>
        <taxon>Dikarya</taxon>
        <taxon>Ascomycota</taxon>
        <taxon>Pezizomycotina</taxon>
        <taxon>Sordariomycetes</taxon>
        <taxon>Xylariomycetidae</taxon>
        <taxon>Xylariales</taxon>
        <taxon>Xylariaceae</taxon>
        <taxon>Xylaria</taxon>
    </lineage>
</organism>
<evidence type="ECO:0000256" key="5">
    <source>
        <dbReference type="RuleBase" id="RU000383"/>
    </source>
</evidence>
<evidence type="ECO:0000313" key="9">
    <source>
        <dbReference type="EMBL" id="KAK5634763.1"/>
    </source>
</evidence>
<keyword evidence="3 5" id="KW-0195">Cyclin</keyword>
<dbReference type="InterPro" id="IPR006671">
    <property type="entry name" value="Cyclin_N"/>
</dbReference>
<feature type="compositionally biased region" description="Polar residues" evidence="6">
    <location>
        <begin position="30"/>
        <end position="52"/>
    </location>
</feature>
<dbReference type="PANTHER" id="PTHR10177">
    <property type="entry name" value="CYCLINS"/>
    <property type="match status" value="1"/>
</dbReference>
<evidence type="ECO:0008006" key="11">
    <source>
        <dbReference type="Google" id="ProtNLM"/>
    </source>
</evidence>
<evidence type="ECO:0000259" key="8">
    <source>
        <dbReference type="SMART" id="SM01332"/>
    </source>
</evidence>
<feature type="compositionally biased region" description="Polar residues" evidence="6">
    <location>
        <begin position="86"/>
        <end position="101"/>
    </location>
</feature>
<evidence type="ECO:0000256" key="3">
    <source>
        <dbReference type="ARBA" id="ARBA00023127"/>
    </source>
</evidence>
<dbReference type="GO" id="GO:0016538">
    <property type="term" value="F:cyclin-dependent protein serine/threonine kinase regulator activity"/>
    <property type="evidence" value="ECO:0007669"/>
    <property type="project" value="InterPro"/>
</dbReference>
<evidence type="ECO:0000256" key="1">
    <source>
        <dbReference type="ARBA" id="ARBA00006955"/>
    </source>
</evidence>
<evidence type="ECO:0000256" key="2">
    <source>
        <dbReference type="ARBA" id="ARBA00022618"/>
    </source>
</evidence>
<name>A0AAN7ZD11_9PEZI</name>
<dbReference type="EMBL" id="JAWHQM010000044">
    <property type="protein sequence ID" value="KAK5634763.1"/>
    <property type="molecule type" value="Genomic_DNA"/>
</dbReference>
<feature type="domain" description="Cyclin-like" evidence="7">
    <location>
        <begin position="257"/>
        <end position="341"/>
    </location>
</feature>
<dbReference type="Pfam" id="PF00134">
    <property type="entry name" value="Cyclin_N"/>
    <property type="match status" value="1"/>
</dbReference>
<gene>
    <name evidence="9" type="ORF">RRF57_010476</name>
</gene>
<dbReference type="FunFam" id="1.10.472.10:FF:000001">
    <property type="entry name" value="G2/mitotic-specific cyclin"/>
    <property type="match status" value="1"/>
</dbReference>
<keyword evidence="2" id="KW-0132">Cell division</keyword>
<feature type="domain" description="Cyclin-like" evidence="7">
    <location>
        <begin position="354"/>
        <end position="435"/>
    </location>
</feature>
<feature type="domain" description="Cyclin C-terminal" evidence="8">
    <location>
        <begin position="350"/>
        <end position="464"/>
    </location>
</feature>
<dbReference type="InterPro" id="IPR013763">
    <property type="entry name" value="Cyclin-like_dom"/>
</dbReference>
<evidence type="ECO:0000256" key="6">
    <source>
        <dbReference type="SAM" id="MobiDB-lite"/>
    </source>
</evidence>